<gene>
    <name evidence="2" type="ORF">LSH36_34g08138</name>
</gene>
<dbReference type="GO" id="GO:0005634">
    <property type="term" value="C:nucleus"/>
    <property type="evidence" value="ECO:0007669"/>
    <property type="project" value="TreeGrafter"/>
</dbReference>
<dbReference type="GO" id="GO:0001181">
    <property type="term" value="F:RNA polymerase I general transcription initiation factor activity"/>
    <property type="evidence" value="ECO:0007669"/>
    <property type="project" value="InterPro"/>
</dbReference>
<accession>A0AAD9NH23</accession>
<evidence type="ECO:0000313" key="3">
    <source>
        <dbReference type="Proteomes" id="UP001208570"/>
    </source>
</evidence>
<organism evidence="2 3">
    <name type="scientific">Paralvinella palmiformis</name>
    <dbReference type="NCBI Taxonomy" id="53620"/>
    <lineage>
        <taxon>Eukaryota</taxon>
        <taxon>Metazoa</taxon>
        <taxon>Spiralia</taxon>
        <taxon>Lophotrochozoa</taxon>
        <taxon>Annelida</taxon>
        <taxon>Polychaeta</taxon>
        <taxon>Sedentaria</taxon>
        <taxon>Canalipalpata</taxon>
        <taxon>Terebellida</taxon>
        <taxon>Terebelliformia</taxon>
        <taxon>Alvinellidae</taxon>
        <taxon>Paralvinella</taxon>
    </lineage>
</organism>
<dbReference type="AlphaFoldDB" id="A0AAD9NH23"/>
<evidence type="ECO:0008006" key="4">
    <source>
        <dbReference type="Google" id="ProtNLM"/>
    </source>
</evidence>
<reference evidence="2" key="1">
    <citation type="journal article" date="2023" name="Mol. Biol. Evol.">
        <title>Third-Generation Sequencing Reveals the Adaptive Role of the Epigenome in Three Deep-Sea Polychaetes.</title>
        <authorList>
            <person name="Perez M."/>
            <person name="Aroh O."/>
            <person name="Sun Y."/>
            <person name="Lan Y."/>
            <person name="Juniper S.K."/>
            <person name="Young C.R."/>
            <person name="Angers B."/>
            <person name="Qian P.Y."/>
        </authorList>
    </citation>
    <scope>NUCLEOTIDE SEQUENCE</scope>
    <source>
        <strain evidence="2">P08H-3</strain>
    </source>
</reference>
<keyword evidence="3" id="KW-1185">Reference proteome</keyword>
<dbReference type="EMBL" id="JAODUP010000034">
    <property type="protein sequence ID" value="KAK2166884.1"/>
    <property type="molecule type" value="Genomic_DNA"/>
</dbReference>
<dbReference type="GO" id="GO:0001042">
    <property type="term" value="F:RNA polymerase I core binding"/>
    <property type="evidence" value="ECO:0007669"/>
    <property type="project" value="TreeGrafter"/>
</dbReference>
<dbReference type="Pfam" id="PF05327">
    <property type="entry name" value="RRN3"/>
    <property type="match status" value="2"/>
</dbReference>
<sequence>MAQKVPTPKQIQQTLLKYRQGLSKDYDILLSHLGNPLLPDDDLLQYLQGLRSSIAEMDKKVETLIGVVLKIEWTSRGTTLVQEYQNFLLNLVSAHTYYLKAILHMIVLHFYPVIRIPEGEEPEIDEETRNQINIQSLHLHTLLQSVTQIVPMAPKVLLTLVGDMFPYFIKPAFVQQTYVQNLIHIALYMHGYRQPILELIIDKMTRLDEGVTSRTEQKLPLEAVKLDILMEVMLIYVHDTCYSKEQLDWEVTKKMYKELLVIFEKILLPTYASCHVQFVIFYISSFKEALSEGFLDYLWKKVQDPNTQVLFRQAAVAYMASFLARAKFISISTLKAVLDLMVSWVHTYIHQTADLATEVEIRVHSAFYAVCQAIFYVLAFRHKDLLETKDGLQFCRRLNLQTIVMCRLNPLKYCIPAVINTFTCVARQHQLAFCETIIEKNKRNRLPTAGDGGVSHSVSVDSLPNTFFPFDPYLLPRSSAYIYPLYKEYDGNVLPDDEDLENQEEDHYMDVDITLCGSIEKTVISLSPSQKIVKSPLTSSFTDLMMYGVSPGFKHA</sequence>
<protein>
    <recommendedName>
        <fullName evidence="4">RNA polymerase I-specific transcription initiation factor RRN3</fullName>
    </recommendedName>
</protein>
<dbReference type="PANTHER" id="PTHR12790:SF0">
    <property type="entry name" value="RNA POLYMERASE I-SPECIFIC TRANSCRIPTION INITIATION FACTOR RRN3-RELATED"/>
    <property type="match status" value="1"/>
</dbReference>
<comment type="caution">
    <text evidence="2">The sequence shown here is derived from an EMBL/GenBank/DDBJ whole genome shotgun (WGS) entry which is preliminary data.</text>
</comment>
<evidence type="ECO:0000313" key="2">
    <source>
        <dbReference type="EMBL" id="KAK2166884.1"/>
    </source>
</evidence>
<name>A0AAD9NH23_9ANNE</name>
<proteinExistence type="inferred from homology"/>
<dbReference type="Proteomes" id="UP001208570">
    <property type="component" value="Unassembled WGS sequence"/>
</dbReference>
<comment type="similarity">
    <text evidence="1">Belongs to the RRN3 family.</text>
</comment>
<evidence type="ECO:0000256" key="1">
    <source>
        <dbReference type="ARBA" id="ARBA00010098"/>
    </source>
</evidence>
<dbReference type="GO" id="GO:0006361">
    <property type="term" value="P:transcription initiation at RNA polymerase I promoter"/>
    <property type="evidence" value="ECO:0007669"/>
    <property type="project" value="InterPro"/>
</dbReference>
<dbReference type="InterPro" id="IPR007991">
    <property type="entry name" value="RNA_pol_I_trans_ini_fac_RRN3"/>
</dbReference>
<dbReference type="PANTHER" id="PTHR12790">
    <property type="entry name" value="TRANSCRIPTION INITIATION FACTOR IA RRN3"/>
    <property type="match status" value="1"/>
</dbReference>